<feature type="transmembrane region" description="Helical" evidence="2">
    <location>
        <begin position="77"/>
        <end position="98"/>
    </location>
</feature>
<name>A0A2A9E7U0_9MICO</name>
<dbReference type="InterPro" id="IPR025241">
    <property type="entry name" value="DUF4190"/>
</dbReference>
<feature type="transmembrane region" description="Helical" evidence="2">
    <location>
        <begin position="110"/>
        <end position="143"/>
    </location>
</feature>
<gene>
    <name evidence="4" type="ORF">ATL42_2274</name>
</gene>
<dbReference type="AlphaFoldDB" id="A0A2A9E7U0"/>
<evidence type="ECO:0000256" key="1">
    <source>
        <dbReference type="SAM" id="MobiDB-lite"/>
    </source>
</evidence>
<comment type="caution">
    <text evidence="4">The sequence shown here is derived from an EMBL/GenBank/DDBJ whole genome shotgun (WGS) entry which is preliminary data.</text>
</comment>
<feature type="domain" description="DUF4190" evidence="3">
    <location>
        <begin position="68"/>
        <end position="130"/>
    </location>
</feature>
<organism evidence="4 5">
    <name type="scientific">Sanguibacter antarcticus</name>
    <dbReference type="NCBI Taxonomy" id="372484"/>
    <lineage>
        <taxon>Bacteria</taxon>
        <taxon>Bacillati</taxon>
        <taxon>Actinomycetota</taxon>
        <taxon>Actinomycetes</taxon>
        <taxon>Micrococcales</taxon>
        <taxon>Sanguibacteraceae</taxon>
        <taxon>Sanguibacter</taxon>
    </lineage>
</organism>
<accession>A0A2A9E7U0</accession>
<keyword evidence="2" id="KW-0812">Transmembrane</keyword>
<evidence type="ECO:0000313" key="5">
    <source>
        <dbReference type="Proteomes" id="UP000225548"/>
    </source>
</evidence>
<keyword evidence="5" id="KW-1185">Reference proteome</keyword>
<dbReference type="RefSeq" id="WP_098455410.1">
    <property type="nucleotide sequence ID" value="NZ_PDJG01000001.1"/>
</dbReference>
<keyword evidence="2" id="KW-1133">Transmembrane helix</keyword>
<evidence type="ECO:0000259" key="3">
    <source>
        <dbReference type="Pfam" id="PF13828"/>
    </source>
</evidence>
<proteinExistence type="predicted"/>
<feature type="compositionally biased region" description="Low complexity" evidence="1">
    <location>
        <begin position="38"/>
        <end position="52"/>
    </location>
</feature>
<evidence type="ECO:0000256" key="2">
    <source>
        <dbReference type="SAM" id="Phobius"/>
    </source>
</evidence>
<keyword evidence="2" id="KW-0472">Membrane</keyword>
<dbReference type="Pfam" id="PF13828">
    <property type="entry name" value="DUF4190"/>
    <property type="match status" value="1"/>
</dbReference>
<evidence type="ECO:0000313" key="4">
    <source>
        <dbReference type="EMBL" id="PFG34365.1"/>
    </source>
</evidence>
<reference evidence="4 5" key="1">
    <citation type="submission" date="2017-10" db="EMBL/GenBank/DDBJ databases">
        <title>Sequencing the genomes of 1000 actinobacteria strains.</title>
        <authorList>
            <person name="Klenk H.-P."/>
        </authorList>
    </citation>
    <scope>NUCLEOTIDE SEQUENCE [LARGE SCALE GENOMIC DNA]</scope>
    <source>
        <strain evidence="4 5">DSM 18966</strain>
    </source>
</reference>
<protein>
    <submittedName>
        <fullName evidence="4">Uncharacterized protein DUF4190</fullName>
    </submittedName>
</protein>
<dbReference type="Proteomes" id="UP000225548">
    <property type="component" value="Unassembled WGS sequence"/>
</dbReference>
<dbReference type="EMBL" id="PDJG01000001">
    <property type="protein sequence ID" value="PFG34365.1"/>
    <property type="molecule type" value="Genomic_DNA"/>
</dbReference>
<sequence length="150" mass="15261">MSSPNFSKEPGDGAAPSNPYSTPAADAGTPGPSSYESAPPQGAPYQQQYPSNGPGGYPYGAPTATNPMALGSLIASIAGWTVVPVVGWIVGVILGHIARRQLRENTAQGAGLALAGLITGYVGLALLVLAFVLLFVFVAVVGVSYESWDV</sequence>
<feature type="region of interest" description="Disordered" evidence="1">
    <location>
        <begin position="1"/>
        <end position="60"/>
    </location>
</feature>